<evidence type="ECO:0000256" key="2">
    <source>
        <dbReference type="ARBA" id="ARBA00023027"/>
    </source>
</evidence>
<dbReference type="Pfam" id="PF00056">
    <property type="entry name" value="Ldh_1_N"/>
    <property type="match status" value="1"/>
</dbReference>
<dbReference type="Gene3D" id="3.40.50.720">
    <property type="entry name" value="NAD(P)-binding Rossmann-like Domain"/>
    <property type="match status" value="1"/>
</dbReference>
<comment type="caution">
    <text evidence="5">The sequence shown here is derived from an EMBL/GenBank/DDBJ whole genome shotgun (WGS) entry which is preliminary data.</text>
</comment>
<dbReference type="Proteomes" id="UP000655570">
    <property type="component" value="Unassembled WGS sequence"/>
</dbReference>
<feature type="region of interest" description="Disordered" evidence="3">
    <location>
        <begin position="356"/>
        <end position="391"/>
    </location>
</feature>
<evidence type="ECO:0000313" key="6">
    <source>
        <dbReference type="Proteomes" id="UP000655570"/>
    </source>
</evidence>
<dbReference type="InterPro" id="IPR015955">
    <property type="entry name" value="Lactate_DH/Glyco_Ohase_4_C"/>
</dbReference>
<dbReference type="SUPFAM" id="SSF56327">
    <property type="entry name" value="LDH C-terminal domain-like"/>
    <property type="match status" value="1"/>
</dbReference>
<reference evidence="5 6" key="1">
    <citation type="submission" date="2020-08" db="EMBL/GenBank/DDBJ databases">
        <title>A Genomic Blueprint of the Chicken Gut Microbiome.</title>
        <authorList>
            <person name="Gilroy R."/>
            <person name="Ravi A."/>
            <person name="Getino M."/>
            <person name="Pursley I."/>
            <person name="Horton D.L."/>
            <person name="Alikhan N.-F."/>
            <person name="Baker D."/>
            <person name="Gharbi K."/>
            <person name="Hall N."/>
            <person name="Watson M."/>
            <person name="Adriaenssens E.M."/>
            <person name="Foster-Nyarko E."/>
            <person name="Jarju S."/>
            <person name="Secka A."/>
            <person name="Antonio M."/>
            <person name="Oren A."/>
            <person name="Chaudhuri R."/>
            <person name="La Ragione R.M."/>
            <person name="Hildebrand F."/>
            <person name="Pallen M.J."/>
        </authorList>
    </citation>
    <scope>NUCLEOTIDE SEQUENCE [LARGE SCALE GENOMIC DNA]</scope>
    <source>
        <strain evidence="5 6">Sa2CUA9</strain>
    </source>
</reference>
<proteinExistence type="predicted"/>
<accession>A0ABR8TWT2</accession>
<dbReference type="PANTHER" id="PTHR43128:SF16">
    <property type="entry name" value="L-LACTATE DEHYDROGENASE"/>
    <property type="match status" value="1"/>
</dbReference>
<evidence type="ECO:0000256" key="3">
    <source>
        <dbReference type="SAM" id="MobiDB-lite"/>
    </source>
</evidence>
<gene>
    <name evidence="5" type="ORF">H9641_05860</name>
</gene>
<dbReference type="InterPro" id="IPR001236">
    <property type="entry name" value="Lactate/malate_DH_N"/>
</dbReference>
<sequence length="504" mass="52786">MDVAVLGATGDVGRQVCTQLVERRILPPTSRLQLVGRPGGASGRAVHGLRADLVDAYDEHAPLIDVAHSPDDVVADVIVVAAGATSPARAGASLDRTRLALGNREVFAGYADAIARHGSGHEVVIVVSNPVEVGVAVMARTLGAHRVVGMGAWLDTLRFRREIAAELGVRRHRVGGFVAGQHGEDAVPLWSTVRISGHDPAERERTLRRLRRGRTLDAFPREIAQAQAELVEVAAVDVGAAYRLIDTWPADLRLVARPWMTHQSGAKTATATAAATADLVEVVLDGRETVVAGQVALDGEVSLAGRPLQGVLGVPLVLGPEGWTRVLLDPLPDDEARRLRGAAAAVGASLRSAGIEDGARAGSGDDLPSEEVGVEEAGMEGDQVGQAGQARSRERIVAVDGQGARDGAPAPESSWAAQVHGLHGVGTLTGLAGVFSTRGVSFESLATEPVDGDGDAGTIHVTFRATRRRARALERAVTRLATVRSVVVQETTDRPSSPRARADR</sequence>
<evidence type="ECO:0000313" key="5">
    <source>
        <dbReference type="EMBL" id="MBD7980244.1"/>
    </source>
</evidence>
<dbReference type="InterPro" id="IPR001557">
    <property type="entry name" value="L-lactate/malate_DH"/>
</dbReference>
<dbReference type="PRINTS" id="PR00086">
    <property type="entry name" value="LLDHDRGNASE"/>
</dbReference>
<dbReference type="PANTHER" id="PTHR43128">
    <property type="entry name" value="L-2-HYDROXYCARBOXYLATE DEHYDROGENASE (NAD(P)(+))"/>
    <property type="match status" value="1"/>
</dbReference>
<feature type="domain" description="Lactate/malate dehydrogenase N-terminal" evidence="4">
    <location>
        <begin position="2"/>
        <end position="140"/>
    </location>
</feature>
<feature type="compositionally biased region" description="Acidic residues" evidence="3">
    <location>
        <begin position="367"/>
        <end position="379"/>
    </location>
</feature>
<evidence type="ECO:0000256" key="1">
    <source>
        <dbReference type="ARBA" id="ARBA00023002"/>
    </source>
</evidence>
<dbReference type="InterPro" id="IPR036291">
    <property type="entry name" value="NAD(P)-bd_dom_sf"/>
</dbReference>
<keyword evidence="1" id="KW-0560">Oxidoreductase</keyword>
<dbReference type="EMBL" id="JACSQF010000004">
    <property type="protein sequence ID" value="MBD7980244.1"/>
    <property type="molecule type" value="Genomic_DNA"/>
</dbReference>
<keyword evidence="6" id="KW-1185">Reference proteome</keyword>
<dbReference type="RefSeq" id="WP_191801844.1">
    <property type="nucleotide sequence ID" value="NZ_JACSQF010000004.1"/>
</dbReference>
<dbReference type="Gene3D" id="3.90.110.10">
    <property type="entry name" value="Lactate dehydrogenase/glycoside hydrolase, family 4, C-terminal"/>
    <property type="match status" value="1"/>
</dbReference>
<keyword evidence="2" id="KW-0520">NAD</keyword>
<organism evidence="5 6">
    <name type="scientific">Oerskovia merdavium</name>
    <dbReference type="NCBI Taxonomy" id="2762227"/>
    <lineage>
        <taxon>Bacteria</taxon>
        <taxon>Bacillati</taxon>
        <taxon>Actinomycetota</taxon>
        <taxon>Actinomycetes</taxon>
        <taxon>Micrococcales</taxon>
        <taxon>Cellulomonadaceae</taxon>
        <taxon>Oerskovia</taxon>
    </lineage>
</organism>
<evidence type="ECO:0000259" key="4">
    <source>
        <dbReference type="Pfam" id="PF00056"/>
    </source>
</evidence>
<protein>
    <submittedName>
        <fullName evidence="5">Lactate dehydrogenase</fullName>
    </submittedName>
</protein>
<name>A0ABR8TWT2_9CELL</name>
<dbReference type="SUPFAM" id="SSF51735">
    <property type="entry name" value="NAD(P)-binding Rossmann-fold domains"/>
    <property type="match status" value="1"/>
</dbReference>